<evidence type="ECO:0000256" key="1">
    <source>
        <dbReference type="SAM" id="MobiDB-lite"/>
    </source>
</evidence>
<proteinExistence type="predicted"/>
<feature type="domain" description="RNA polymerase III subunit Rpc25" evidence="2">
    <location>
        <begin position="41"/>
        <end position="107"/>
    </location>
</feature>
<dbReference type="GO" id="GO:0000428">
    <property type="term" value="C:DNA-directed RNA polymerase complex"/>
    <property type="evidence" value="ECO:0007669"/>
    <property type="project" value="UniProtKB-KW"/>
</dbReference>
<keyword evidence="3" id="KW-0240">DNA-directed RNA polymerase</keyword>
<gene>
    <name evidence="3" type="ORF">CGI_10005037</name>
</gene>
<feature type="region of interest" description="Disordered" evidence="1">
    <location>
        <begin position="78"/>
        <end position="109"/>
    </location>
</feature>
<dbReference type="InterPro" id="IPR013238">
    <property type="entry name" value="RNA_pol_III_Rbc25"/>
</dbReference>
<protein>
    <submittedName>
        <fullName evidence="3">DNA-directed RNA polymerase III subunit RPC8</fullName>
    </submittedName>
</protein>
<accession>K1PAV3</accession>
<dbReference type="EMBL" id="JH816997">
    <property type="protein sequence ID" value="EKC20932.1"/>
    <property type="molecule type" value="Genomic_DNA"/>
</dbReference>
<evidence type="ECO:0000313" key="3">
    <source>
        <dbReference type="EMBL" id="EKC20932.1"/>
    </source>
</evidence>
<dbReference type="InterPro" id="IPR012340">
    <property type="entry name" value="NA-bd_OB-fold"/>
</dbReference>
<dbReference type="AlphaFoldDB" id="K1PAV3"/>
<reference evidence="3" key="1">
    <citation type="journal article" date="2012" name="Nature">
        <title>The oyster genome reveals stress adaptation and complexity of shell formation.</title>
        <authorList>
            <person name="Zhang G."/>
            <person name="Fang X."/>
            <person name="Guo X."/>
            <person name="Li L."/>
            <person name="Luo R."/>
            <person name="Xu F."/>
            <person name="Yang P."/>
            <person name="Zhang L."/>
            <person name="Wang X."/>
            <person name="Qi H."/>
            <person name="Xiong Z."/>
            <person name="Que H."/>
            <person name="Xie Y."/>
            <person name="Holland P.W."/>
            <person name="Paps J."/>
            <person name="Zhu Y."/>
            <person name="Wu F."/>
            <person name="Chen Y."/>
            <person name="Wang J."/>
            <person name="Peng C."/>
            <person name="Meng J."/>
            <person name="Yang L."/>
            <person name="Liu J."/>
            <person name="Wen B."/>
            <person name="Zhang N."/>
            <person name="Huang Z."/>
            <person name="Zhu Q."/>
            <person name="Feng Y."/>
            <person name="Mount A."/>
            <person name="Hedgecock D."/>
            <person name="Xu Z."/>
            <person name="Liu Y."/>
            <person name="Domazet-Loso T."/>
            <person name="Du Y."/>
            <person name="Sun X."/>
            <person name="Zhang S."/>
            <person name="Liu B."/>
            <person name="Cheng P."/>
            <person name="Jiang X."/>
            <person name="Li J."/>
            <person name="Fan D."/>
            <person name="Wang W."/>
            <person name="Fu W."/>
            <person name="Wang T."/>
            <person name="Wang B."/>
            <person name="Zhang J."/>
            <person name="Peng Z."/>
            <person name="Li Y."/>
            <person name="Li N."/>
            <person name="Wang J."/>
            <person name="Chen M."/>
            <person name="He Y."/>
            <person name="Tan F."/>
            <person name="Song X."/>
            <person name="Zheng Q."/>
            <person name="Huang R."/>
            <person name="Yang H."/>
            <person name="Du X."/>
            <person name="Chen L."/>
            <person name="Yang M."/>
            <person name="Gaffney P.M."/>
            <person name="Wang S."/>
            <person name="Luo L."/>
            <person name="She Z."/>
            <person name="Ming Y."/>
            <person name="Huang W."/>
            <person name="Zhang S."/>
            <person name="Huang B."/>
            <person name="Zhang Y."/>
            <person name="Qu T."/>
            <person name="Ni P."/>
            <person name="Miao G."/>
            <person name="Wang J."/>
            <person name="Wang Q."/>
            <person name="Steinberg C.E."/>
            <person name="Wang H."/>
            <person name="Li N."/>
            <person name="Qian L."/>
            <person name="Zhang G."/>
            <person name="Li Y."/>
            <person name="Yang H."/>
            <person name="Liu X."/>
            <person name="Wang J."/>
            <person name="Yin Y."/>
            <person name="Wang J."/>
        </authorList>
    </citation>
    <scope>NUCLEOTIDE SEQUENCE [LARGE SCALE GENOMIC DNA]</scope>
    <source>
        <strain evidence="3">05x7-T-G4-1.051#20</strain>
    </source>
</reference>
<evidence type="ECO:0000259" key="2">
    <source>
        <dbReference type="Pfam" id="PF08292"/>
    </source>
</evidence>
<sequence length="164" mass="18814">MYNHRDPLLFTMWVCALLYGMSQNWKTVIYFQGMEPPILLEQLWAWEYETDDGKHDLFMDIGEEIRFRVVDEIFVDTTPSGPDGTANQPSEISDTESKKTPYTIVSDGKRGGQQRKKVIAKRRTYHCVGKFCFKLAQAYSDAFFINGDSKHTVKPTTSLSSRGI</sequence>
<keyword evidence="3" id="KW-0804">Transcription</keyword>
<name>K1PAV3_MAGGI</name>
<dbReference type="InParanoid" id="K1PAV3"/>
<dbReference type="Gene3D" id="2.40.50.140">
    <property type="entry name" value="Nucleic acid-binding proteins"/>
    <property type="match status" value="1"/>
</dbReference>
<dbReference type="HOGENOM" id="CLU_1620632_0_0_1"/>
<dbReference type="Pfam" id="PF08292">
    <property type="entry name" value="RNA_pol_Rbc25"/>
    <property type="match status" value="1"/>
</dbReference>
<feature type="compositionally biased region" description="Polar residues" evidence="1">
    <location>
        <begin position="78"/>
        <end position="92"/>
    </location>
</feature>
<organism evidence="3">
    <name type="scientific">Magallana gigas</name>
    <name type="common">Pacific oyster</name>
    <name type="synonym">Crassostrea gigas</name>
    <dbReference type="NCBI Taxonomy" id="29159"/>
    <lineage>
        <taxon>Eukaryota</taxon>
        <taxon>Metazoa</taxon>
        <taxon>Spiralia</taxon>
        <taxon>Lophotrochozoa</taxon>
        <taxon>Mollusca</taxon>
        <taxon>Bivalvia</taxon>
        <taxon>Autobranchia</taxon>
        <taxon>Pteriomorphia</taxon>
        <taxon>Ostreida</taxon>
        <taxon>Ostreoidea</taxon>
        <taxon>Ostreidae</taxon>
        <taxon>Magallana</taxon>
    </lineage>
</organism>